<protein>
    <submittedName>
        <fullName evidence="1">Uncharacterized protein</fullName>
    </submittedName>
</protein>
<evidence type="ECO:0000313" key="2">
    <source>
        <dbReference type="Proteomes" id="UP000324897"/>
    </source>
</evidence>
<accession>A0A5J9W9G3</accession>
<organism evidence="1 2">
    <name type="scientific">Eragrostis curvula</name>
    <name type="common">weeping love grass</name>
    <dbReference type="NCBI Taxonomy" id="38414"/>
    <lineage>
        <taxon>Eukaryota</taxon>
        <taxon>Viridiplantae</taxon>
        <taxon>Streptophyta</taxon>
        <taxon>Embryophyta</taxon>
        <taxon>Tracheophyta</taxon>
        <taxon>Spermatophyta</taxon>
        <taxon>Magnoliopsida</taxon>
        <taxon>Liliopsida</taxon>
        <taxon>Poales</taxon>
        <taxon>Poaceae</taxon>
        <taxon>PACMAD clade</taxon>
        <taxon>Chloridoideae</taxon>
        <taxon>Eragrostideae</taxon>
        <taxon>Eragrostidinae</taxon>
        <taxon>Eragrostis</taxon>
    </lineage>
</organism>
<reference evidence="1 2" key="1">
    <citation type="journal article" date="2019" name="Sci. Rep.">
        <title>A high-quality genome of Eragrostis curvula grass provides insights into Poaceae evolution and supports new strategies to enhance forage quality.</title>
        <authorList>
            <person name="Carballo J."/>
            <person name="Santos B.A.C.M."/>
            <person name="Zappacosta D."/>
            <person name="Garbus I."/>
            <person name="Selva J.P."/>
            <person name="Gallo C.A."/>
            <person name="Diaz A."/>
            <person name="Albertini E."/>
            <person name="Caccamo M."/>
            <person name="Echenique V."/>
        </authorList>
    </citation>
    <scope>NUCLEOTIDE SEQUENCE [LARGE SCALE GENOMIC DNA]</scope>
    <source>
        <strain evidence="2">cv. Victoria</strain>
        <tissue evidence="1">Leaf</tissue>
    </source>
</reference>
<gene>
    <name evidence="1" type="ORF">EJB05_03448</name>
</gene>
<proteinExistence type="predicted"/>
<evidence type="ECO:0000313" key="1">
    <source>
        <dbReference type="EMBL" id="TVU44024.1"/>
    </source>
</evidence>
<dbReference type="EMBL" id="RWGY01000004">
    <property type="protein sequence ID" value="TVU44024.1"/>
    <property type="molecule type" value="Genomic_DNA"/>
</dbReference>
<name>A0A5J9W9G3_9POAL</name>
<dbReference type="Gramene" id="TVU44024">
    <property type="protein sequence ID" value="TVU44024"/>
    <property type="gene ID" value="EJB05_03448"/>
</dbReference>
<comment type="caution">
    <text evidence="1">The sequence shown here is derived from an EMBL/GenBank/DDBJ whole genome shotgun (WGS) entry which is preliminary data.</text>
</comment>
<dbReference type="Proteomes" id="UP000324897">
    <property type="component" value="Chromosome 5"/>
</dbReference>
<sequence>MSRLQQDDCQGAGDDVAKHMMSMANASCWSLEAVRVPFFPPAATFFPPTTALISGVPFFQTATATLFPGGDGLPAMIFRNKS</sequence>
<keyword evidence="2" id="KW-1185">Reference proteome</keyword>
<feature type="non-terminal residue" evidence="1">
    <location>
        <position position="1"/>
    </location>
</feature>
<dbReference type="AlphaFoldDB" id="A0A5J9W9G3"/>